<comment type="catalytic activity">
    <reaction evidence="29">
        <text>2,3-di-(9Z)-octadecenoyl-sn-glycerol + H2O = 3-(9Z-octadecenoyl)-sn-glycerol + (9Z)-octadecenoate + H(+)</text>
        <dbReference type="Rhea" id="RHEA:42604"/>
        <dbReference type="ChEBI" id="CHEBI:15377"/>
        <dbReference type="ChEBI" id="CHEBI:15378"/>
        <dbReference type="ChEBI" id="CHEBI:30823"/>
        <dbReference type="ChEBI" id="CHEBI:75824"/>
        <dbReference type="ChEBI" id="CHEBI:75938"/>
    </reaction>
    <physiologicalReaction direction="left-to-right" evidence="29">
        <dbReference type="Rhea" id="RHEA:42605"/>
    </physiologicalReaction>
</comment>
<reference evidence="48" key="2">
    <citation type="submission" date="2025-08" db="UniProtKB">
        <authorList>
            <consortium name="Ensembl"/>
        </authorList>
    </citation>
    <scope>IDENTIFICATION</scope>
</reference>
<dbReference type="GO" id="GO:2000344">
    <property type="term" value="P:positive regulation of acrosome reaction"/>
    <property type="evidence" value="ECO:0007669"/>
    <property type="project" value="Ensembl"/>
</dbReference>
<evidence type="ECO:0000256" key="39">
    <source>
        <dbReference type="ARBA" id="ARBA00048656"/>
    </source>
</evidence>
<evidence type="ECO:0000256" key="23">
    <source>
        <dbReference type="ARBA" id="ARBA00033022"/>
    </source>
</evidence>
<evidence type="ECO:0000256" key="8">
    <source>
        <dbReference type="ARBA" id="ARBA00022692"/>
    </source>
</evidence>
<evidence type="ECO:0000256" key="47">
    <source>
        <dbReference type="SAM" id="Phobius"/>
    </source>
</evidence>
<dbReference type="Gene3D" id="3.40.50.1110">
    <property type="entry name" value="SGNH hydrolase"/>
    <property type="match status" value="3"/>
</dbReference>
<dbReference type="CDD" id="cd01824">
    <property type="entry name" value="Phospholipase_B_like"/>
    <property type="match status" value="3"/>
</dbReference>
<accession>A0A7N4PX78</accession>
<dbReference type="PROSITE" id="PS01098">
    <property type="entry name" value="LIPASE_GDSL_SER"/>
    <property type="match status" value="1"/>
</dbReference>
<feature type="transmembrane region" description="Helical" evidence="47">
    <location>
        <begin position="1463"/>
        <end position="1487"/>
    </location>
</feature>
<evidence type="ECO:0000256" key="32">
    <source>
        <dbReference type="ARBA" id="ARBA00048058"/>
    </source>
</evidence>
<evidence type="ECO:0000256" key="27">
    <source>
        <dbReference type="ARBA" id="ARBA00047438"/>
    </source>
</evidence>
<evidence type="ECO:0000256" key="44">
    <source>
        <dbReference type="ARBA" id="ARBA00049363"/>
    </source>
</evidence>
<comment type="catalytic activity">
    <reaction evidence="36">
        <text>1,2,3-tri-(9Z-octadecenoyl)-glycerol + H2O = di-(9Z)-octadecenoylglycerol + (9Z)-octadecenoate + H(+)</text>
        <dbReference type="Rhea" id="RHEA:38575"/>
        <dbReference type="ChEBI" id="CHEBI:15377"/>
        <dbReference type="ChEBI" id="CHEBI:15378"/>
        <dbReference type="ChEBI" id="CHEBI:30823"/>
        <dbReference type="ChEBI" id="CHEBI:53753"/>
        <dbReference type="ChEBI" id="CHEBI:75945"/>
    </reaction>
    <physiologicalReaction direction="left-to-right" evidence="36">
        <dbReference type="Rhea" id="RHEA:38576"/>
    </physiologicalReaction>
</comment>
<evidence type="ECO:0000256" key="41">
    <source>
        <dbReference type="ARBA" id="ARBA00048869"/>
    </source>
</evidence>
<comment type="catalytic activity">
    <reaction evidence="25">
        <text>1-hexadecanoyl-2-(9Z)-octadecenoyl-3-octadecanoyl-sn-glycerol + H2O = 2-(9Z-octadecenoyl)-3-octadecanoyl-sn-glycerol + hexadecanoate + H(+)</text>
        <dbReference type="Rhea" id="RHEA:41107"/>
        <dbReference type="ChEBI" id="CHEBI:7896"/>
        <dbReference type="ChEBI" id="CHEBI:15377"/>
        <dbReference type="ChEBI" id="CHEBI:15378"/>
        <dbReference type="ChEBI" id="CHEBI:75558"/>
        <dbReference type="ChEBI" id="CHEBI:77623"/>
    </reaction>
    <physiologicalReaction direction="left-to-right" evidence="25">
        <dbReference type="Rhea" id="RHEA:41108"/>
    </physiologicalReaction>
</comment>
<dbReference type="GeneTree" id="ENSGT00530000063883"/>
<reference evidence="48 49" key="1">
    <citation type="journal article" date="2011" name="Proc. Natl. Acad. Sci. U.S.A.">
        <title>Genetic diversity and population structure of the endangered marsupial Sarcophilus harrisii (Tasmanian devil).</title>
        <authorList>
            <person name="Miller W."/>
            <person name="Hayes V.M."/>
            <person name="Ratan A."/>
            <person name="Petersen D.C."/>
            <person name="Wittekindt N.E."/>
            <person name="Miller J."/>
            <person name="Walenz B."/>
            <person name="Knight J."/>
            <person name="Qi J."/>
            <person name="Zhao F."/>
            <person name="Wang Q."/>
            <person name="Bedoya-Reina O.C."/>
            <person name="Katiyar N."/>
            <person name="Tomsho L.P."/>
            <person name="Kasson L.M."/>
            <person name="Hardie R.A."/>
            <person name="Woodbridge P."/>
            <person name="Tindall E.A."/>
            <person name="Bertelsen M.F."/>
            <person name="Dixon D."/>
            <person name="Pyecroft S."/>
            <person name="Helgen K.M."/>
            <person name="Lesk A.M."/>
            <person name="Pringle T.H."/>
            <person name="Patterson N."/>
            <person name="Zhang Y."/>
            <person name="Kreiss A."/>
            <person name="Woods G.M."/>
            <person name="Jones M.E."/>
            <person name="Schuster S.C."/>
        </authorList>
    </citation>
    <scope>NUCLEOTIDE SEQUENCE [LARGE SCALE GENOMIC DNA]</scope>
</reference>
<dbReference type="Ensembl" id="ENSSHAT00000046585.1">
    <property type="protein sequence ID" value="ENSSHAP00000044925.1"/>
    <property type="gene ID" value="ENSSHAG00000028634.1"/>
</dbReference>
<evidence type="ECO:0000256" key="42">
    <source>
        <dbReference type="ARBA" id="ARBA00048872"/>
    </source>
</evidence>
<evidence type="ECO:0000256" key="34">
    <source>
        <dbReference type="ARBA" id="ARBA00048362"/>
    </source>
</evidence>
<protein>
    <recommendedName>
        <fullName evidence="6">Phospholipase B1, membrane-associated</fullName>
        <ecNumber evidence="5">3.1.1.3</ecNumber>
        <ecNumber evidence="4">3.1.1.4</ecNumber>
        <ecNumber evidence="3">3.1.1.5</ecNumber>
    </recommendedName>
    <alternativeName>
        <fullName evidence="20">Lysophospholipase</fullName>
    </alternativeName>
    <alternativeName>
        <fullName evidence="21">Phospholipase A2</fullName>
    </alternativeName>
    <alternativeName>
        <fullName evidence="23">Phospholipase B/lipase</fullName>
    </alternativeName>
    <alternativeName>
        <fullName evidence="22">Triacylglycerol lipase</fullName>
    </alternativeName>
</protein>
<comment type="catalytic activity">
    <reaction evidence="38">
        <text>1-hexadecanoyl-2-(9Z-octadecenoyl)-sn-glycero-3-phosphoethanolamine + H2O = 1-hexadecanoyl-sn-glycero-3-phosphoethanolamine + (9Z)-octadecenoate + H(+)</text>
        <dbReference type="Rhea" id="RHEA:40911"/>
        <dbReference type="ChEBI" id="CHEBI:15377"/>
        <dbReference type="ChEBI" id="CHEBI:15378"/>
        <dbReference type="ChEBI" id="CHEBI:30823"/>
        <dbReference type="ChEBI" id="CHEBI:73004"/>
        <dbReference type="ChEBI" id="CHEBI:73007"/>
    </reaction>
    <physiologicalReaction direction="left-to-right" evidence="38">
        <dbReference type="Rhea" id="RHEA:40912"/>
    </physiologicalReaction>
</comment>
<evidence type="ECO:0000256" key="7">
    <source>
        <dbReference type="ARBA" id="ARBA00022475"/>
    </source>
</evidence>
<evidence type="ECO:0000256" key="15">
    <source>
        <dbReference type="ARBA" id="ARBA00023180"/>
    </source>
</evidence>
<comment type="similarity">
    <text evidence="2">Belongs to the 'GDSL' lipolytic enzyme family. Phospholipase B1 subfamily.</text>
</comment>
<comment type="catalytic activity">
    <reaction evidence="31">
        <text>a 1-O-alkyl-2-acyl-sn-glycero-3-phosphocholine + H2O = a 1-O-alkyl-sn-glycero-3-phosphocholine + a fatty acid + H(+)</text>
        <dbReference type="Rhea" id="RHEA:36231"/>
        <dbReference type="ChEBI" id="CHEBI:15377"/>
        <dbReference type="ChEBI" id="CHEBI:15378"/>
        <dbReference type="ChEBI" id="CHEBI:28868"/>
        <dbReference type="ChEBI" id="CHEBI:30909"/>
        <dbReference type="ChEBI" id="CHEBI:36702"/>
        <dbReference type="EC" id="3.1.1.4"/>
    </reaction>
    <physiologicalReaction direction="left-to-right" evidence="31">
        <dbReference type="Rhea" id="RHEA:36232"/>
    </physiologicalReaction>
</comment>
<comment type="catalytic activity">
    <reaction evidence="43">
        <text>1-hexadecanoyl-2-(9Z)-octadecenoyl-3-octadecanoyl-sn-glycerol + H2O = 1-hexadecanoyl-3-octadecanoyl-sn-glycerol + (9Z)-octadecenoate + H(+)</text>
        <dbReference type="Rhea" id="RHEA:41103"/>
        <dbReference type="ChEBI" id="CHEBI:15377"/>
        <dbReference type="ChEBI" id="CHEBI:15378"/>
        <dbReference type="ChEBI" id="CHEBI:30823"/>
        <dbReference type="ChEBI" id="CHEBI:77623"/>
        <dbReference type="ChEBI" id="CHEBI:77624"/>
    </reaction>
    <physiologicalReaction direction="left-to-right" evidence="43">
        <dbReference type="Rhea" id="RHEA:41104"/>
    </physiologicalReaction>
</comment>
<evidence type="ECO:0000256" key="24">
    <source>
        <dbReference type="ARBA" id="ARBA00045916"/>
    </source>
</evidence>
<evidence type="ECO:0000256" key="21">
    <source>
        <dbReference type="ARBA" id="ARBA00031182"/>
    </source>
</evidence>
<keyword evidence="49" id="KW-1185">Reference proteome</keyword>
<evidence type="ECO:0000256" key="22">
    <source>
        <dbReference type="ARBA" id="ARBA00031485"/>
    </source>
</evidence>
<evidence type="ECO:0000256" key="17">
    <source>
        <dbReference type="ARBA" id="ARBA00023369"/>
    </source>
</evidence>
<evidence type="ECO:0000256" key="43">
    <source>
        <dbReference type="ARBA" id="ARBA00048939"/>
    </source>
</evidence>
<evidence type="ECO:0000256" key="36">
    <source>
        <dbReference type="ARBA" id="ARBA00048386"/>
    </source>
</evidence>
<evidence type="ECO:0000256" key="31">
    <source>
        <dbReference type="ARBA" id="ARBA00048049"/>
    </source>
</evidence>
<comment type="catalytic activity">
    <reaction evidence="19">
        <text>a 1,2-diacyl-sn-glycero-3-phosphocholine + H2O = a 1-acyl-sn-glycero-3-phosphocholine + a fatty acid + H(+)</text>
        <dbReference type="Rhea" id="RHEA:15801"/>
        <dbReference type="ChEBI" id="CHEBI:15377"/>
        <dbReference type="ChEBI" id="CHEBI:15378"/>
        <dbReference type="ChEBI" id="CHEBI:28868"/>
        <dbReference type="ChEBI" id="CHEBI:57643"/>
        <dbReference type="ChEBI" id="CHEBI:58168"/>
        <dbReference type="EC" id="3.1.1.4"/>
    </reaction>
    <physiologicalReaction direction="left-to-right" evidence="19">
        <dbReference type="Rhea" id="RHEA:15802"/>
    </physiologicalReaction>
</comment>
<comment type="catalytic activity">
    <reaction evidence="28">
        <text>1-hexadecanoyl-2-(9Z)-octadecenoyl-3-octadecanoyl-sn-glycerol + H2O = 1-hexadecanoyl-2-(9Z-octadecenoyl)-sn-glycerol + octadecanoate + H(+)</text>
        <dbReference type="Rhea" id="RHEA:41111"/>
        <dbReference type="ChEBI" id="CHEBI:15377"/>
        <dbReference type="ChEBI" id="CHEBI:15378"/>
        <dbReference type="ChEBI" id="CHEBI:25629"/>
        <dbReference type="ChEBI" id="CHEBI:75466"/>
        <dbReference type="ChEBI" id="CHEBI:77623"/>
    </reaction>
    <physiologicalReaction direction="left-to-right" evidence="28">
        <dbReference type="Rhea" id="RHEA:41112"/>
    </physiologicalReaction>
</comment>
<evidence type="ECO:0000313" key="49">
    <source>
        <dbReference type="Proteomes" id="UP000007648"/>
    </source>
</evidence>
<comment type="catalytic activity">
    <reaction evidence="44">
        <text>1,2-dihexadecanoyl-sn-glycero-3-phosphocholine + 2 H2O = sn-glycerol 3-phosphocholine + 2 hexadecanoate + 2 H(+)</text>
        <dbReference type="Rhea" id="RHEA:40975"/>
        <dbReference type="ChEBI" id="CHEBI:7896"/>
        <dbReference type="ChEBI" id="CHEBI:15377"/>
        <dbReference type="ChEBI" id="CHEBI:15378"/>
        <dbReference type="ChEBI" id="CHEBI:16870"/>
        <dbReference type="ChEBI" id="CHEBI:72999"/>
    </reaction>
    <physiologicalReaction direction="left-to-right" evidence="44">
        <dbReference type="Rhea" id="RHEA:40976"/>
    </physiologicalReaction>
</comment>
<dbReference type="GO" id="GO:0004622">
    <property type="term" value="F:phosphatidylcholine lysophospholipase activity"/>
    <property type="evidence" value="ECO:0007669"/>
    <property type="project" value="UniProtKB-EC"/>
</dbReference>
<evidence type="ECO:0000256" key="13">
    <source>
        <dbReference type="ARBA" id="ARBA00023098"/>
    </source>
</evidence>
<comment type="catalytic activity">
    <reaction evidence="30">
        <text>1-hexadecanoyl-2-(9Z-octadecenoyl)-sn-glycero-3-phospho-(1'-sn-glycerol) + H2O = 1-hexadecanoyl-sn-glycero-3-phospho-(1'-sn-glycerol) + (9Z)-octadecenoate + H(+)</text>
        <dbReference type="Rhea" id="RHEA:40919"/>
        <dbReference type="ChEBI" id="CHEBI:15377"/>
        <dbReference type="ChEBI" id="CHEBI:15378"/>
        <dbReference type="ChEBI" id="CHEBI:30823"/>
        <dbReference type="ChEBI" id="CHEBI:72841"/>
        <dbReference type="ChEBI" id="CHEBI:75158"/>
    </reaction>
    <physiologicalReaction direction="left-to-right" evidence="30">
        <dbReference type="Rhea" id="RHEA:40920"/>
    </physiologicalReaction>
</comment>
<dbReference type="GO" id="GO:0004806">
    <property type="term" value="F:triacylglycerol lipase activity"/>
    <property type="evidence" value="ECO:0007669"/>
    <property type="project" value="UniProtKB-EC"/>
</dbReference>
<evidence type="ECO:0000256" key="30">
    <source>
        <dbReference type="ARBA" id="ARBA00048015"/>
    </source>
</evidence>
<comment type="catalytic activity">
    <reaction evidence="27">
        <text>1-(9Z-octadecenoyl)-glycerol + H2O = glycerol + (9Z)-octadecenoate + H(+)</text>
        <dbReference type="Rhea" id="RHEA:38487"/>
        <dbReference type="ChEBI" id="CHEBI:15377"/>
        <dbReference type="ChEBI" id="CHEBI:15378"/>
        <dbReference type="ChEBI" id="CHEBI:17754"/>
        <dbReference type="ChEBI" id="CHEBI:30823"/>
        <dbReference type="ChEBI" id="CHEBI:75342"/>
    </reaction>
    <physiologicalReaction direction="left-to-right" evidence="27">
        <dbReference type="Rhea" id="RHEA:38488"/>
    </physiologicalReaction>
</comment>
<evidence type="ECO:0000256" key="18">
    <source>
        <dbReference type="ARBA" id="ARBA00023408"/>
    </source>
</evidence>
<dbReference type="PANTHER" id="PTHR21325">
    <property type="entry name" value="PHOSPHOLIPASE B, PLB1"/>
    <property type="match status" value="1"/>
</dbReference>
<evidence type="ECO:0000256" key="40">
    <source>
        <dbReference type="ARBA" id="ARBA00048699"/>
    </source>
</evidence>
<dbReference type="EC" id="3.1.1.3" evidence="5"/>
<evidence type="ECO:0000256" key="1">
    <source>
        <dbReference type="ARBA" id="ARBA00004247"/>
    </source>
</evidence>
<evidence type="ECO:0000256" key="46">
    <source>
        <dbReference type="ARBA" id="ARBA00049461"/>
    </source>
</evidence>
<evidence type="ECO:0000256" key="37">
    <source>
        <dbReference type="ARBA" id="ARBA00048454"/>
    </source>
</evidence>
<dbReference type="InterPro" id="IPR036514">
    <property type="entry name" value="SGNH_hydro_sf"/>
</dbReference>
<evidence type="ECO:0000256" key="5">
    <source>
        <dbReference type="ARBA" id="ARBA00013279"/>
    </source>
</evidence>
<evidence type="ECO:0000313" key="48">
    <source>
        <dbReference type="Ensembl" id="ENSSHAP00000044925.1"/>
    </source>
</evidence>
<dbReference type="InterPro" id="IPR035547">
    <property type="entry name" value="Phospholipase_B"/>
</dbReference>
<evidence type="ECO:0000256" key="25">
    <source>
        <dbReference type="ARBA" id="ARBA00047324"/>
    </source>
</evidence>
<evidence type="ECO:0000256" key="3">
    <source>
        <dbReference type="ARBA" id="ARBA00013274"/>
    </source>
</evidence>
<dbReference type="InParanoid" id="A0A7N4PX78"/>
<keyword evidence="14 47" id="KW-0472">Membrane</keyword>
<comment type="function">
    <text evidence="24">Calcium-independent membrane-associated phospholipase that catalyzes complete diacylation of phospholipids by hydrolyzing both sn-1 and sn-2 fatty acyl chains attached to the glycerol backbone (phospholipase B activity). Has dual phospholipase and lysophospholipase activities toward diacylphospholipids. Preferentially cleaves sn-2 ester bonds over sn-1 bonds. Acts as a lipase toward glycerolipid substrates. Hydrolyzes fatty acyl chains of diacylglycerols with preference for the sn-2 position and of triacylglycerols with not positional selectivity. May also hydrolyze long chain retinyl esters such as retinyl palmitate. May contribute to digestion of dietary phospholipids, glycerolipids and retinoids, facilitating lipid absorption at the brush border.</text>
</comment>
<keyword evidence="10" id="KW-0677">Repeat</keyword>
<dbReference type="InterPro" id="IPR001087">
    <property type="entry name" value="GDSL"/>
</dbReference>
<evidence type="ECO:0000256" key="14">
    <source>
        <dbReference type="ARBA" id="ARBA00023136"/>
    </source>
</evidence>
<dbReference type="Proteomes" id="UP000007648">
    <property type="component" value="Unassembled WGS sequence"/>
</dbReference>
<evidence type="ECO:0000256" key="6">
    <source>
        <dbReference type="ARBA" id="ARBA00015133"/>
    </source>
</evidence>
<name>A0A7N4PX78_SARHA</name>
<evidence type="ECO:0000256" key="33">
    <source>
        <dbReference type="ARBA" id="ARBA00048227"/>
    </source>
</evidence>
<keyword evidence="12 47" id="KW-1133">Transmembrane helix</keyword>
<dbReference type="Pfam" id="PF00657">
    <property type="entry name" value="Lipase_GDSL"/>
    <property type="match status" value="3"/>
</dbReference>
<comment type="catalytic activity">
    <reaction evidence="45">
        <text>1,3-di-(9Z-octadecenoyl)-glycerol + H2O = 1-(9Z-octadecenoyl)-glycerol + (9Z)-octadecenoate + H(+)</text>
        <dbReference type="Rhea" id="RHEA:39939"/>
        <dbReference type="ChEBI" id="CHEBI:15377"/>
        <dbReference type="ChEBI" id="CHEBI:15378"/>
        <dbReference type="ChEBI" id="CHEBI:30823"/>
        <dbReference type="ChEBI" id="CHEBI:75342"/>
        <dbReference type="ChEBI" id="CHEBI:75735"/>
    </reaction>
    <physiologicalReaction direction="left-to-right" evidence="45">
        <dbReference type="Rhea" id="RHEA:39940"/>
    </physiologicalReaction>
</comment>
<reference evidence="48" key="3">
    <citation type="submission" date="2025-09" db="UniProtKB">
        <authorList>
            <consortium name="Ensembl"/>
        </authorList>
    </citation>
    <scope>IDENTIFICATION</scope>
</reference>
<dbReference type="GO" id="GO:0006644">
    <property type="term" value="P:phospholipid metabolic process"/>
    <property type="evidence" value="ECO:0007669"/>
    <property type="project" value="TreeGrafter"/>
</dbReference>
<evidence type="ECO:0000256" key="12">
    <source>
        <dbReference type="ARBA" id="ARBA00022989"/>
    </source>
</evidence>
<evidence type="ECO:0000256" key="29">
    <source>
        <dbReference type="ARBA" id="ARBA00048011"/>
    </source>
</evidence>
<comment type="subcellular location">
    <subcellularLocation>
        <location evidence="1">Apical cell membrane</location>
        <topology evidence="1">Single-pass type I membrane protein</topology>
    </subcellularLocation>
</comment>
<sequence length="1507" mass="169738">MLIFITLQPATALYQRRKLQRQKTLKSKRYTKMRLQPSLFLLGLFLVKVTTTHTALGNNSWEEQTWSELLKNFPFPCRPEEISSNPPSESVHALRISDIKVVGAIGDLETTPETGIVLKQQKWTERNHTQTYIEVVTVLSDFIKRFSPSVLPLSCPPVEKTLPSDRNDDLRARARELVQCMKENKQLDFHNDWKIINVFFNAQSQCPPCPSSKQEDHMTRRMQELIGFLDYLHQEVPKAFVNLVDTSEFGNSFPSHQEDEPRDLNEVCECSEEPSRLATAVHRWYYQNSWENLLASGRYDTKDNFTVIYQTFLQDTDLFLFLGNQAPSHLLNKSSVALALSLWNGMMVPTRRKEEFFQARQRIPVKCPTQEHPYLFTYRNSDDSSILAKNDWRIWIKEGTEFRCPDMTPSNTVPTSVHNLKPADIKVIGALGDSITAGNGAASTFGDVLDVLTQYRGLSWSIGGDVNISSITTLPNILREFNPSLTGFSTGIGKQDSPSTFLNQAVAGAKSEDLHKQARRLVNLMKNDTRINFKEDWKIITIFIGGNDLCDSCKDPARFSPQNFSENIEKALDILHKEVPRAFVNLVTVLTISSVREMYQENKLDCPKGILRYVCSCVVLLENNSTELATFIELNKQYQEKTHQLVDSGRYDTRDDFTVVLQPFLEQVSIPRTPDGLPDRSFFAPDCFHFNVKTHALAAKALWNNMLEPVGQKKNDVHFENKIDLICPSQSQPYFRTYKNSNYTYPTVAATTTSSPSLSYGSQITCEDRAPSTSVPSSVHALKPADIQVVAAVGDSLTAGNGIASKQNDLLDVFTQYRGLSYSAGGDASLESVTTLPNILRKFNKNLTGFALGIGDADDASAFLNQAVPGAKAEGLMKQVQILVQKMKTDHRIDFLRDWKVVTLLIGTSDLCDYCTDSNLYSVTKFSSHLQDALDFLHREVPRALVNIVDFMNPIILRQVILGNQNNCPVLHANSFCNCILMVREGSSELARMKEVIKSYQSSIRELVESGRYDTREDFTVVLQPFFENTKLVLQPNGNPDVSFFAPDCIHPNQKFHSQLSRALWNNMLQPVGKKMNFLDLAANTPLLCPTQEEPFIRTYRNSNYTYPANPTIENWGSDFLCSEQGSSSSTPTSVHQLRPADIKVVAALGDSLTTAVGAGAKNITGLSTAWRGLSWSIGGDGVLETHTTLPNILKKFNPHLYGFSTGTLKEKAGLNVAAKGAMAQDMPSQARELVDKMKNSLEINLAEDWKLITIFVGSNDLCLYCENPEAHSAKNYVQSLQQALDIFYKELPRTFINIVEIMELVGLRQIQGEECKVKTESICPCFGHLLDNSPELQEMKNINRHFQSGSSVLTYNRQYMEREDFAVVVQPFFQTTVVPLDSKGKPDLSFFSVDCFHFSERGHAEMAISLWNNMLEPVGRKQTYNNFTYSRTKLKCPTSDNPYFYTLKNSGLLPQETNKSSWVPYWVVAVAAVASFVVGMVLVLVWKTWKCSRKEEHPINLVATVF</sequence>
<dbReference type="GO" id="GO:0004623">
    <property type="term" value="F:phospholipase A2 activity"/>
    <property type="evidence" value="ECO:0007669"/>
    <property type="project" value="UniProtKB-EC"/>
</dbReference>
<evidence type="ECO:0000256" key="20">
    <source>
        <dbReference type="ARBA" id="ARBA00029723"/>
    </source>
</evidence>
<dbReference type="SUPFAM" id="SSF52266">
    <property type="entry name" value="SGNH hydrolase"/>
    <property type="match status" value="3"/>
</dbReference>
<dbReference type="InterPro" id="IPR008265">
    <property type="entry name" value="Lipase_GDSL_AS"/>
</dbReference>
<evidence type="ECO:0000256" key="45">
    <source>
        <dbReference type="ARBA" id="ARBA00049372"/>
    </source>
</evidence>
<comment type="catalytic activity">
    <reaction evidence="34">
        <text>1-hexadecanoyl-2-(9Z,12Z-octadecadienoyl)-sn-glycero-3-phosphocholine + H2O = 2-(9Z,12Z-octadecadienoyl)-sn-glycero-3-phosphocholine + hexadecanoate + H(+)</text>
        <dbReference type="Rhea" id="RHEA:40971"/>
        <dbReference type="ChEBI" id="CHEBI:7896"/>
        <dbReference type="ChEBI" id="CHEBI:15377"/>
        <dbReference type="ChEBI" id="CHEBI:15378"/>
        <dbReference type="ChEBI" id="CHEBI:73002"/>
        <dbReference type="ChEBI" id="CHEBI:76084"/>
    </reaction>
    <physiologicalReaction direction="left-to-right" evidence="34">
        <dbReference type="Rhea" id="RHEA:40972"/>
    </physiologicalReaction>
</comment>
<dbReference type="GO" id="GO:0050253">
    <property type="term" value="F:retinyl-palmitate esterase activity"/>
    <property type="evidence" value="ECO:0007669"/>
    <property type="project" value="TreeGrafter"/>
</dbReference>
<evidence type="ECO:0000256" key="26">
    <source>
        <dbReference type="ARBA" id="ARBA00047363"/>
    </source>
</evidence>
<keyword evidence="13" id="KW-0443">Lipid metabolism</keyword>
<dbReference type="EC" id="3.1.1.4" evidence="4"/>
<dbReference type="GO" id="GO:0031526">
    <property type="term" value="C:brush border membrane"/>
    <property type="evidence" value="ECO:0007669"/>
    <property type="project" value="TreeGrafter"/>
</dbReference>
<comment type="catalytic activity">
    <reaction evidence="17">
        <text>a triacylglycerol + H2O = a diacylglycerol + a fatty acid + H(+)</text>
        <dbReference type="Rhea" id="RHEA:12044"/>
        <dbReference type="ChEBI" id="CHEBI:15377"/>
        <dbReference type="ChEBI" id="CHEBI:15378"/>
        <dbReference type="ChEBI" id="CHEBI:17855"/>
        <dbReference type="ChEBI" id="CHEBI:18035"/>
        <dbReference type="ChEBI" id="CHEBI:28868"/>
        <dbReference type="EC" id="3.1.1.3"/>
    </reaction>
    <physiologicalReaction direction="left-to-right" evidence="17">
        <dbReference type="Rhea" id="RHEA:12045"/>
    </physiologicalReaction>
</comment>
<gene>
    <name evidence="48" type="primary">PLB1</name>
</gene>
<proteinExistence type="inferred from homology"/>
<evidence type="ECO:0000256" key="19">
    <source>
        <dbReference type="ARBA" id="ARBA00023422"/>
    </source>
</evidence>
<comment type="catalytic activity">
    <reaction evidence="32">
        <text>1,2-di-(9Z-octadecenoyl)-sn-glycero-3-phosphocholine + H2O = 1-(9Z-octadecenoyl)-sn-glycero-3-phosphocholine + (9Z)-octadecenoate + H(+)</text>
        <dbReference type="Rhea" id="RHEA:40923"/>
        <dbReference type="ChEBI" id="CHEBI:15377"/>
        <dbReference type="ChEBI" id="CHEBI:15378"/>
        <dbReference type="ChEBI" id="CHEBI:28610"/>
        <dbReference type="ChEBI" id="CHEBI:30823"/>
        <dbReference type="ChEBI" id="CHEBI:74669"/>
    </reaction>
    <physiologicalReaction direction="left-to-right" evidence="32">
        <dbReference type="Rhea" id="RHEA:40924"/>
    </physiologicalReaction>
</comment>
<dbReference type="EC" id="3.1.1.5" evidence="3"/>
<organism evidence="48 49">
    <name type="scientific">Sarcophilus harrisii</name>
    <name type="common">Tasmanian devil</name>
    <name type="synonym">Sarcophilus laniarius</name>
    <dbReference type="NCBI Taxonomy" id="9305"/>
    <lineage>
        <taxon>Eukaryota</taxon>
        <taxon>Metazoa</taxon>
        <taxon>Chordata</taxon>
        <taxon>Craniata</taxon>
        <taxon>Vertebrata</taxon>
        <taxon>Euteleostomi</taxon>
        <taxon>Mammalia</taxon>
        <taxon>Metatheria</taxon>
        <taxon>Dasyuromorphia</taxon>
        <taxon>Dasyuridae</taxon>
        <taxon>Sarcophilus</taxon>
    </lineage>
</organism>
<keyword evidence="7" id="KW-1003">Cell membrane</keyword>
<comment type="catalytic activity">
    <reaction evidence="41">
        <text>1,3-dihexadecanoyl-2-(9Z-octadecenoyl)glycerol + H2O = 1,3-dihexadecanoylglycerol + (9Z)-octadecenoate + H(+)</text>
        <dbReference type="Rhea" id="RHEA:40983"/>
        <dbReference type="ChEBI" id="CHEBI:15377"/>
        <dbReference type="ChEBI" id="CHEBI:15378"/>
        <dbReference type="ChEBI" id="CHEBI:30823"/>
        <dbReference type="ChEBI" id="CHEBI:75688"/>
        <dbReference type="ChEBI" id="CHEBI:77619"/>
    </reaction>
    <physiologicalReaction direction="left-to-right" evidence="41">
        <dbReference type="Rhea" id="RHEA:40984"/>
    </physiologicalReaction>
</comment>
<comment type="catalytic activity">
    <reaction evidence="18">
        <text>1-hexadecanoyl-2-(9Z,12Z-octadecadienoyl)-sn-glycero-3-phosphocholine + H2O = (9Z,12Z)-octadecadienoate + 1-hexadecanoyl-sn-glycero-3-phosphocholine + H(+)</text>
        <dbReference type="Rhea" id="RHEA:40811"/>
        <dbReference type="ChEBI" id="CHEBI:15377"/>
        <dbReference type="ChEBI" id="CHEBI:15378"/>
        <dbReference type="ChEBI" id="CHEBI:30245"/>
        <dbReference type="ChEBI" id="CHEBI:72998"/>
        <dbReference type="ChEBI" id="CHEBI:73002"/>
    </reaction>
    <physiologicalReaction direction="left-to-right" evidence="18">
        <dbReference type="Rhea" id="RHEA:40812"/>
    </physiologicalReaction>
</comment>
<comment type="catalytic activity">
    <reaction evidence="39">
        <text>1-hexadecanoyl-sn-glycero-3-phosphocholine + H2O = sn-glycerol 3-phosphocholine + hexadecanoate + H(+)</text>
        <dbReference type="Rhea" id="RHEA:40435"/>
        <dbReference type="ChEBI" id="CHEBI:7896"/>
        <dbReference type="ChEBI" id="CHEBI:15377"/>
        <dbReference type="ChEBI" id="CHEBI:15378"/>
        <dbReference type="ChEBI" id="CHEBI:16870"/>
        <dbReference type="ChEBI" id="CHEBI:72998"/>
    </reaction>
    <physiologicalReaction direction="left-to-right" evidence="39">
        <dbReference type="Rhea" id="RHEA:40436"/>
    </physiologicalReaction>
</comment>
<comment type="catalytic activity">
    <reaction evidence="40">
        <text>1-hexadecanoyl-2-(9Z-octadecenoyl)-sn-glycero-3-phosphocholine + H2O = 1-hexadecanoyl-sn-glycero-3-phosphocholine + (9Z)-octadecenoate + H(+)</text>
        <dbReference type="Rhea" id="RHEA:38779"/>
        <dbReference type="ChEBI" id="CHEBI:15377"/>
        <dbReference type="ChEBI" id="CHEBI:15378"/>
        <dbReference type="ChEBI" id="CHEBI:30823"/>
        <dbReference type="ChEBI" id="CHEBI:72998"/>
        <dbReference type="ChEBI" id="CHEBI:73001"/>
    </reaction>
    <physiologicalReaction direction="left-to-right" evidence="40">
        <dbReference type="Rhea" id="RHEA:38780"/>
    </physiologicalReaction>
</comment>
<evidence type="ECO:0000256" key="11">
    <source>
        <dbReference type="ARBA" id="ARBA00022801"/>
    </source>
</evidence>
<evidence type="ECO:0000256" key="10">
    <source>
        <dbReference type="ARBA" id="ARBA00022737"/>
    </source>
</evidence>
<comment type="catalytic activity">
    <reaction evidence="35">
        <text>1-octadecanoyl-2-(9Z,12Z)-octadecadienoyl-sn-glycerol + H2O = 1-octadecanoyl-sn-glycerol + (9Z,12Z)-octadecadienoate + H(+)</text>
        <dbReference type="Rhea" id="RHEA:40927"/>
        <dbReference type="ChEBI" id="CHEBI:15377"/>
        <dbReference type="ChEBI" id="CHEBI:15378"/>
        <dbReference type="ChEBI" id="CHEBI:30245"/>
        <dbReference type="ChEBI" id="CHEBI:75550"/>
        <dbReference type="ChEBI" id="CHEBI:77097"/>
    </reaction>
    <physiologicalReaction direction="left-to-right" evidence="35">
        <dbReference type="Rhea" id="RHEA:40928"/>
    </physiologicalReaction>
</comment>
<evidence type="ECO:0000256" key="4">
    <source>
        <dbReference type="ARBA" id="ARBA00013278"/>
    </source>
</evidence>
<keyword evidence="15" id="KW-0325">Glycoprotein</keyword>
<keyword evidence="9" id="KW-0732">Signal</keyword>
<dbReference type="InterPro" id="IPR038885">
    <property type="entry name" value="PLB1"/>
</dbReference>
<comment type="catalytic activity">
    <reaction evidence="42">
        <text>1-O-hexadecyl-2-(9Z)-octadecenoyl-sn-glycero-3-phosphocholine + H2O = 1-O-hexadecyl-sn-glycero-3-phosphocholine + (9Z)-octadecenoate + H(+)</text>
        <dbReference type="Rhea" id="RHEA:40915"/>
        <dbReference type="ChEBI" id="CHEBI:15377"/>
        <dbReference type="ChEBI" id="CHEBI:15378"/>
        <dbReference type="ChEBI" id="CHEBI:30823"/>
        <dbReference type="ChEBI" id="CHEBI:34112"/>
        <dbReference type="ChEBI" id="CHEBI:64496"/>
    </reaction>
    <physiologicalReaction direction="left-to-right" evidence="42">
        <dbReference type="Rhea" id="RHEA:40916"/>
    </physiologicalReaction>
</comment>
<evidence type="ECO:0000256" key="16">
    <source>
        <dbReference type="ARBA" id="ARBA00023264"/>
    </source>
</evidence>
<keyword evidence="8 47" id="KW-0812">Transmembrane</keyword>
<comment type="catalytic activity">
    <reaction evidence="33">
        <text>1,2-dihexadecanoyl-sn-glycero-3-phosphocholine + H2O = 1-hexadecanoyl-sn-glycero-3-phosphocholine + hexadecanoate + H(+)</text>
        <dbReference type="Rhea" id="RHEA:41223"/>
        <dbReference type="ChEBI" id="CHEBI:7896"/>
        <dbReference type="ChEBI" id="CHEBI:15377"/>
        <dbReference type="ChEBI" id="CHEBI:15378"/>
        <dbReference type="ChEBI" id="CHEBI:72998"/>
        <dbReference type="ChEBI" id="CHEBI:72999"/>
    </reaction>
    <physiologicalReaction direction="left-to-right" evidence="33">
        <dbReference type="Rhea" id="RHEA:41224"/>
    </physiologicalReaction>
</comment>
<comment type="catalytic activity">
    <reaction evidence="37">
        <text>a 1-acyl-sn-glycero-3-phosphocholine + H2O = sn-glycerol 3-phosphocholine + a fatty acid + H(+)</text>
        <dbReference type="Rhea" id="RHEA:15177"/>
        <dbReference type="ChEBI" id="CHEBI:15377"/>
        <dbReference type="ChEBI" id="CHEBI:15378"/>
        <dbReference type="ChEBI" id="CHEBI:16870"/>
        <dbReference type="ChEBI" id="CHEBI:28868"/>
        <dbReference type="ChEBI" id="CHEBI:58168"/>
        <dbReference type="EC" id="3.1.1.5"/>
    </reaction>
    <physiologicalReaction direction="left-to-right" evidence="37">
        <dbReference type="Rhea" id="RHEA:15178"/>
    </physiologicalReaction>
</comment>
<dbReference type="FunCoup" id="A0A7N4PX78">
    <property type="interactions" value="289"/>
</dbReference>
<keyword evidence="11" id="KW-0378">Hydrolase</keyword>
<dbReference type="PANTHER" id="PTHR21325:SF52">
    <property type="entry name" value="PHOSPHOLIPASE B1, MEMBRANE-ASSOCIATED"/>
    <property type="match status" value="1"/>
</dbReference>
<evidence type="ECO:0000256" key="2">
    <source>
        <dbReference type="ARBA" id="ARBA00009979"/>
    </source>
</evidence>
<comment type="catalytic activity">
    <reaction evidence="26">
        <text>1,3-dihexadecanoyl-2-(9Z-octadecenoyl)glycerol + H2O = 1-hexadecanoyl-2-(9Z-octadecenoyl)-glycerol + hexadecanoate + H(+)</text>
        <dbReference type="Rhea" id="RHEA:40979"/>
        <dbReference type="ChEBI" id="CHEBI:7896"/>
        <dbReference type="ChEBI" id="CHEBI:15377"/>
        <dbReference type="ChEBI" id="CHEBI:15378"/>
        <dbReference type="ChEBI" id="CHEBI:75585"/>
        <dbReference type="ChEBI" id="CHEBI:75688"/>
    </reaction>
    <physiologicalReaction direction="left-to-right" evidence="26">
        <dbReference type="Rhea" id="RHEA:40980"/>
    </physiologicalReaction>
</comment>
<comment type="catalytic activity">
    <reaction evidence="46">
        <text>2-(9Z-octadecenoyl)-glycerol + H2O = glycerol + (9Z)-octadecenoate + H(+)</text>
        <dbReference type="Rhea" id="RHEA:38491"/>
        <dbReference type="ChEBI" id="CHEBI:15377"/>
        <dbReference type="ChEBI" id="CHEBI:15378"/>
        <dbReference type="ChEBI" id="CHEBI:17754"/>
        <dbReference type="ChEBI" id="CHEBI:30823"/>
        <dbReference type="ChEBI" id="CHEBI:73990"/>
    </reaction>
    <physiologicalReaction direction="left-to-right" evidence="46">
        <dbReference type="Rhea" id="RHEA:38492"/>
    </physiologicalReaction>
</comment>
<dbReference type="FunFam" id="3.40.50.1110:FF:000005">
    <property type="entry name" value="Phospholipase B1"/>
    <property type="match status" value="1"/>
</dbReference>
<keyword evidence="16" id="KW-1208">Phospholipid metabolism</keyword>
<evidence type="ECO:0000256" key="35">
    <source>
        <dbReference type="ARBA" id="ARBA00048374"/>
    </source>
</evidence>
<evidence type="ECO:0000256" key="9">
    <source>
        <dbReference type="ARBA" id="ARBA00022729"/>
    </source>
</evidence>
<evidence type="ECO:0000256" key="28">
    <source>
        <dbReference type="ARBA" id="ARBA00047459"/>
    </source>
</evidence>
<evidence type="ECO:0000256" key="38">
    <source>
        <dbReference type="ARBA" id="ARBA00048613"/>
    </source>
</evidence>